<keyword evidence="2 3" id="KW-0378">Hydrolase</keyword>
<dbReference type="PROSITE" id="PS00893">
    <property type="entry name" value="NUDIX_BOX"/>
    <property type="match status" value="1"/>
</dbReference>
<evidence type="ECO:0000256" key="2">
    <source>
        <dbReference type="ARBA" id="ARBA00022801"/>
    </source>
</evidence>
<dbReference type="InterPro" id="IPR000086">
    <property type="entry name" value="NUDIX_hydrolase_dom"/>
</dbReference>
<dbReference type="RefSeq" id="WP_394339800.1">
    <property type="nucleotide sequence ID" value="NZ_PYGA01000017.1"/>
</dbReference>
<evidence type="ECO:0000313" key="5">
    <source>
        <dbReference type="EMBL" id="PSK92915.1"/>
    </source>
</evidence>
<organism evidence="5 6">
    <name type="scientific">Murinocardiopsis flavida</name>
    <dbReference type="NCBI Taxonomy" id="645275"/>
    <lineage>
        <taxon>Bacteria</taxon>
        <taxon>Bacillati</taxon>
        <taxon>Actinomycetota</taxon>
        <taxon>Actinomycetes</taxon>
        <taxon>Streptosporangiales</taxon>
        <taxon>Nocardiopsidaceae</taxon>
        <taxon>Murinocardiopsis</taxon>
    </lineage>
</organism>
<dbReference type="Proteomes" id="UP000240542">
    <property type="component" value="Unassembled WGS sequence"/>
</dbReference>
<comment type="similarity">
    <text evidence="1 3">Belongs to the Nudix hydrolase family.</text>
</comment>
<proteinExistence type="inferred from homology"/>
<reference evidence="5 6" key="1">
    <citation type="submission" date="2018-03" db="EMBL/GenBank/DDBJ databases">
        <title>Genomic Encyclopedia of Archaeal and Bacterial Type Strains, Phase II (KMG-II): from individual species to whole genera.</title>
        <authorList>
            <person name="Goeker M."/>
        </authorList>
    </citation>
    <scope>NUCLEOTIDE SEQUENCE [LARGE SCALE GENOMIC DNA]</scope>
    <source>
        <strain evidence="5 6">DSM 45312</strain>
    </source>
</reference>
<evidence type="ECO:0000256" key="3">
    <source>
        <dbReference type="RuleBase" id="RU003476"/>
    </source>
</evidence>
<dbReference type="InterPro" id="IPR020476">
    <property type="entry name" value="Nudix_hydrolase"/>
</dbReference>
<dbReference type="PANTHER" id="PTHR43736:SF1">
    <property type="entry name" value="DIHYDRONEOPTERIN TRIPHOSPHATE DIPHOSPHATASE"/>
    <property type="match status" value="1"/>
</dbReference>
<gene>
    <name evidence="5" type="ORF">CLV63_117124</name>
</gene>
<dbReference type="GO" id="GO:0016787">
    <property type="term" value="F:hydrolase activity"/>
    <property type="evidence" value="ECO:0007669"/>
    <property type="project" value="UniProtKB-KW"/>
</dbReference>
<accession>A0A2P8D6R4</accession>
<dbReference type="Gene3D" id="3.90.79.10">
    <property type="entry name" value="Nucleoside Triphosphate Pyrophosphohydrolase"/>
    <property type="match status" value="1"/>
</dbReference>
<keyword evidence="6" id="KW-1185">Reference proteome</keyword>
<dbReference type="PROSITE" id="PS51462">
    <property type="entry name" value="NUDIX"/>
    <property type="match status" value="1"/>
</dbReference>
<dbReference type="PRINTS" id="PR00502">
    <property type="entry name" value="NUDIXFAMILY"/>
</dbReference>
<evidence type="ECO:0000313" key="6">
    <source>
        <dbReference type="Proteomes" id="UP000240542"/>
    </source>
</evidence>
<dbReference type="InterPro" id="IPR020084">
    <property type="entry name" value="NUDIX_hydrolase_CS"/>
</dbReference>
<feature type="domain" description="Nudix hydrolase" evidence="4">
    <location>
        <begin position="23"/>
        <end position="157"/>
    </location>
</feature>
<dbReference type="PANTHER" id="PTHR43736">
    <property type="entry name" value="ADP-RIBOSE PYROPHOSPHATASE"/>
    <property type="match status" value="1"/>
</dbReference>
<evidence type="ECO:0000256" key="1">
    <source>
        <dbReference type="ARBA" id="ARBA00005582"/>
    </source>
</evidence>
<name>A0A2P8D6R4_9ACTN</name>
<comment type="caution">
    <text evidence="5">The sequence shown here is derived from an EMBL/GenBank/DDBJ whole genome shotgun (WGS) entry which is preliminary data.</text>
</comment>
<dbReference type="AlphaFoldDB" id="A0A2P8D6R4"/>
<dbReference type="EMBL" id="PYGA01000017">
    <property type="protein sequence ID" value="PSK92915.1"/>
    <property type="molecule type" value="Genomic_DNA"/>
</dbReference>
<dbReference type="InterPro" id="IPR015797">
    <property type="entry name" value="NUDIX_hydrolase-like_dom_sf"/>
</dbReference>
<dbReference type="SUPFAM" id="SSF55811">
    <property type="entry name" value="Nudix"/>
    <property type="match status" value="1"/>
</dbReference>
<dbReference type="CDD" id="cd02883">
    <property type="entry name" value="NUDIX_Hydrolase"/>
    <property type="match status" value="1"/>
</dbReference>
<dbReference type="Pfam" id="PF00293">
    <property type="entry name" value="NUDIX"/>
    <property type="match status" value="1"/>
</dbReference>
<evidence type="ECO:0000259" key="4">
    <source>
        <dbReference type="PROSITE" id="PS51462"/>
    </source>
</evidence>
<sequence>MSGTVSEGVHIADEVDIPRVDDGRTWVAGAVVIDGAGRAFTQRRSLQRRLFPGCWDAVGGHVEPGETMVAALRREIAEETGWTLTHILAEIHRLVWTPADGVARHEVDYLVRVDGDLDRPALEPGKHTEYAWIDESRLGVLETDRDPGDAFLLDIYTGALRAARRLGA</sequence>
<protein>
    <submittedName>
        <fullName evidence="5">NUDIX domain-containing protein</fullName>
    </submittedName>
</protein>